<keyword evidence="2" id="KW-1185">Reference proteome</keyword>
<gene>
    <name evidence="1" type="ORF">HT102_13725</name>
</gene>
<name>A0A927PM42_9ACTN</name>
<dbReference type="Proteomes" id="UP000642993">
    <property type="component" value="Unassembled WGS sequence"/>
</dbReference>
<dbReference type="RefSeq" id="WP_192040011.1">
    <property type="nucleotide sequence ID" value="NZ_JACYWE010000009.1"/>
</dbReference>
<sequence>MTGPVTLGREIELPSGHAVLEDRGALRDLAASLAEGVSGHVSRLERSLGCKIIVQWLEPALQEALDGSSRPVSILQPPRRLPVPEAVGLWSGCAEIGADQALWCGDTVPWNAVEEGPFGTLVLGPAATGASGGPRDHALVDGLGRWFDRGRHGVLAVDGRDGAQAVARRILALGREAGLSGEQLLERTGVAFDGAGAGSTREMIAGIRHARDIRAGFAEVGEE</sequence>
<reference evidence="1" key="1">
    <citation type="submission" date="2020-09" db="EMBL/GenBank/DDBJ databases">
        <title>Hoyosella lacisalsi sp. nov., a halotolerant actinobacterium isolated from soil of Lake Gudzhirganskoe.</title>
        <authorList>
            <person name="Yang Q."/>
            <person name="Guo P.Y."/>
            <person name="Liu S.W."/>
            <person name="Li F.N."/>
            <person name="Sun C.H."/>
        </authorList>
    </citation>
    <scope>NUCLEOTIDE SEQUENCE</scope>
    <source>
        <strain evidence="1">G463</strain>
    </source>
</reference>
<organism evidence="1 2">
    <name type="scientific">Lolliginicoccus lacisalsi</name>
    <dbReference type="NCBI Taxonomy" id="2742202"/>
    <lineage>
        <taxon>Bacteria</taxon>
        <taxon>Bacillati</taxon>
        <taxon>Actinomycetota</taxon>
        <taxon>Actinomycetes</taxon>
        <taxon>Mycobacteriales</taxon>
        <taxon>Hoyosellaceae</taxon>
        <taxon>Lolliginicoccus</taxon>
    </lineage>
</organism>
<protein>
    <submittedName>
        <fullName evidence="1">Uncharacterized protein</fullName>
    </submittedName>
</protein>
<accession>A0A927PM42</accession>
<comment type="caution">
    <text evidence="1">The sequence shown here is derived from an EMBL/GenBank/DDBJ whole genome shotgun (WGS) entry which is preliminary data.</text>
</comment>
<evidence type="ECO:0000313" key="2">
    <source>
        <dbReference type="Proteomes" id="UP000642993"/>
    </source>
</evidence>
<proteinExistence type="predicted"/>
<dbReference type="AlphaFoldDB" id="A0A927PM42"/>
<dbReference type="EMBL" id="JACYWE010000009">
    <property type="protein sequence ID" value="MBD8507543.1"/>
    <property type="molecule type" value="Genomic_DNA"/>
</dbReference>
<evidence type="ECO:0000313" key="1">
    <source>
        <dbReference type="EMBL" id="MBD8507543.1"/>
    </source>
</evidence>